<evidence type="ECO:0000313" key="8">
    <source>
        <dbReference type="Proteomes" id="UP000647183"/>
    </source>
</evidence>
<dbReference type="EMBL" id="JACSQJ010000006">
    <property type="protein sequence ID" value="MBD7988521.1"/>
    <property type="molecule type" value="Genomic_DNA"/>
</dbReference>
<dbReference type="Pfam" id="PF03706">
    <property type="entry name" value="LPG_synthase_TM"/>
    <property type="match status" value="1"/>
</dbReference>
<keyword evidence="3 6" id="KW-0812">Transmembrane</keyword>
<evidence type="ECO:0000313" key="7">
    <source>
        <dbReference type="EMBL" id="MBD7988521.1"/>
    </source>
</evidence>
<dbReference type="Proteomes" id="UP000647183">
    <property type="component" value="Unassembled WGS sequence"/>
</dbReference>
<comment type="caution">
    <text evidence="7">The sequence shown here is derived from an EMBL/GenBank/DDBJ whole genome shotgun (WGS) entry which is preliminary data.</text>
</comment>
<feature type="transmembrane region" description="Helical" evidence="6">
    <location>
        <begin position="202"/>
        <end position="227"/>
    </location>
</feature>
<comment type="subcellular location">
    <subcellularLocation>
        <location evidence="1">Cell membrane</location>
        <topology evidence="1">Multi-pass membrane protein</topology>
    </subcellularLocation>
</comment>
<feature type="transmembrane region" description="Helical" evidence="6">
    <location>
        <begin position="157"/>
        <end position="182"/>
    </location>
</feature>
<evidence type="ECO:0000256" key="2">
    <source>
        <dbReference type="ARBA" id="ARBA00022475"/>
    </source>
</evidence>
<organism evidence="7 8">
    <name type="scientific">Luteimonas colneyensis</name>
    <dbReference type="NCBI Taxonomy" id="2762230"/>
    <lineage>
        <taxon>Bacteria</taxon>
        <taxon>Pseudomonadati</taxon>
        <taxon>Pseudomonadota</taxon>
        <taxon>Gammaproteobacteria</taxon>
        <taxon>Lysobacterales</taxon>
        <taxon>Lysobacteraceae</taxon>
        <taxon>Luteimonas</taxon>
    </lineage>
</organism>
<protein>
    <submittedName>
        <fullName evidence="7">Flippase-like domain-containing protein</fullName>
    </submittedName>
</protein>
<gene>
    <name evidence="7" type="ORF">H9645_10840</name>
</gene>
<feature type="transmembrane region" description="Helical" evidence="6">
    <location>
        <begin position="239"/>
        <end position="260"/>
    </location>
</feature>
<keyword evidence="2" id="KW-1003">Cell membrane</keyword>
<keyword evidence="4 6" id="KW-1133">Transmembrane helix</keyword>
<accession>A0ABR8UKH1</accession>
<evidence type="ECO:0000256" key="5">
    <source>
        <dbReference type="ARBA" id="ARBA00023136"/>
    </source>
</evidence>
<dbReference type="RefSeq" id="WP_191729720.1">
    <property type="nucleotide sequence ID" value="NZ_JACSQJ010000006.1"/>
</dbReference>
<proteinExistence type="predicted"/>
<keyword evidence="8" id="KW-1185">Reference proteome</keyword>
<feature type="transmembrane region" description="Helical" evidence="6">
    <location>
        <begin position="125"/>
        <end position="145"/>
    </location>
</feature>
<evidence type="ECO:0000256" key="6">
    <source>
        <dbReference type="SAM" id="Phobius"/>
    </source>
</evidence>
<feature type="transmembrane region" description="Helical" evidence="6">
    <location>
        <begin position="39"/>
        <end position="61"/>
    </location>
</feature>
<evidence type="ECO:0000256" key="1">
    <source>
        <dbReference type="ARBA" id="ARBA00004651"/>
    </source>
</evidence>
<name>A0ABR8UKH1_9GAMM</name>
<evidence type="ECO:0000256" key="4">
    <source>
        <dbReference type="ARBA" id="ARBA00022989"/>
    </source>
</evidence>
<evidence type="ECO:0000256" key="3">
    <source>
        <dbReference type="ARBA" id="ARBA00022692"/>
    </source>
</evidence>
<sequence length="325" mass="34285">MKRVLHWLGLALAIAAGIYFLRHAAAAFGDVRTAELSPMRLFGAFAVMLPAYLVAVPLAAMSWRRLLRAMDVAFSRAWSYAIVAFTQFGKYLPGNVAHHVGRVVVARPVGGDLTRLSLSLVYENLLTALAAAHLTAILMVMRPVPALEQWLPTAWRPWLLTAATLGAAAGFLLLRHLVAWVLRLRRSPADSTGALVTPGPRVLLTCYGIAVASFLVVGLGFTAMAPLVSPGAGFPYLELSGAFAAAWVIGLLVPGAPAGLGIREGVLLALLGDVMPSADAVVMIALLRAATTVGDLVHFVAGGALLRRLRGRLPPSRCHGLEAGG</sequence>
<dbReference type="InterPro" id="IPR022791">
    <property type="entry name" value="L-PG_synthase/AglD"/>
</dbReference>
<reference evidence="7 8" key="1">
    <citation type="submission" date="2020-08" db="EMBL/GenBank/DDBJ databases">
        <title>A Genomic Blueprint of the Chicken Gut Microbiome.</title>
        <authorList>
            <person name="Gilroy R."/>
            <person name="Ravi A."/>
            <person name="Getino M."/>
            <person name="Pursley I."/>
            <person name="Horton D.L."/>
            <person name="Alikhan N.-F."/>
            <person name="Baker D."/>
            <person name="Gharbi K."/>
            <person name="Hall N."/>
            <person name="Watson M."/>
            <person name="Adriaenssens E.M."/>
            <person name="Foster-Nyarko E."/>
            <person name="Jarju S."/>
            <person name="Secka A."/>
            <person name="Antonio M."/>
            <person name="Oren A."/>
            <person name="Chaudhuri R."/>
            <person name="La Ragione R.M."/>
            <person name="Hildebrand F."/>
            <person name="Pallen M.J."/>
        </authorList>
    </citation>
    <scope>NUCLEOTIDE SEQUENCE [LARGE SCALE GENOMIC DNA]</scope>
    <source>
        <strain evidence="7 8">Sa2BVA3</strain>
    </source>
</reference>
<keyword evidence="5 6" id="KW-0472">Membrane</keyword>